<protein>
    <recommendedName>
        <fullName evidence="13">G-protein coupled receptors family 1 profile domain-containing protein</fullName>
    </recommendedName>
</protein>
<dbReference type="SUPFAM" id="SSF81321">
    <property type="entry name" value="Family A G protein-coupled receptor-like"/>
    <property type="match status" value="1"/>
</dbReference>
<dbReference type="Pfam" id="PF00001">
    <property type="entry name" value="7tm_1"/>
    <property type="match status" value="1"/>
</dbReference>
<keyword evidence="7 11" id="KW-1015">Disulfide bond</keyword>
<dbReference type="STRING" id="94237.ENSMMOP00000016628"/>
<evidence type="ECO:0000256" key="8">
    <source>
        <dbReference type="ARBA" id="ARBA00023170"/>
    </source>
</evidence>
<evidence type="ECO:0000256" key="3">
    <source>
        <dbReference type="ARBA" id="ARBA00022692"/>
    </source>
</evidence>
<keyword evidence="2 11" id="KW-1003">Cell membrane</keyword>
<dbReference type="Proteomes" id="UP000261620">
    <property type="component" value="Unplaced"/>
</dbReference>
<evidence type="ECO:0000256" key="10">
    <source>
        <dbReference type="ARBA" id="ARBA00023224"/>
    </source>
</evidence>
<feature type="transmembrane region" description="Helical" evidence="11">
    <location>
        <begin position="260"/>
        <end position="280"/>
    </location>
</feature>
<evidence type="ECO:0000256" key="6">
    <source>
        <dbReference type="ARBA" id="ARBA00023136"/>
    </source>
</evidence>
<dbReference type="GO" id="GO:0005886">
    <property type="term" value="C:plasma membrane"/>
    <property type="evidence" value="ECO:0007669"/>
    <property type="project" value="UniProtKB-SubCell"/>
</dbReference>
<reference evidence="14" key="2">
    <citation type="submission" date="2025-09" db="UniProtKB">
        <authorList>
            <consortium name="Ensembl"/>
        </authorList>
    </citation>
    <scope>IDENTIFICATION</scope>
</reference>
<evidence type="ECO:0000256" key="4">
    <source>
        <dbReference type="ARBA" id="ARBA00022989"/>
    </source>
</evidence>
<dbReference type="PROSITE" id="PS00237">
    <property type="entry name" value="G_PROTEIN_RECEP_F1_1"/>
    <property type="match status" value="1"/>
</dbReference>
<dbReference type="PROSITE" id="PS50262">
    <property type="entry name" value="G_PROTEIN_RECEP_F1_2"/>
    <property type="match status" value="1"/>
</dbReference>
<dbReference type="InterPro" id="IPR000276">
    <property type="entry name" value="GPCR_Rhodpsn"/>
</dbReference>
<dbReference type="AlphaFoldDB" id="A0A3Q3WNH0"/>
<dbReference type="PRINTS" id="PR00237">
    <property type="entry name" value="GPCRRHODOPSN"/>
</dbReference>
<dbReference type="Ensembl" id="ENSMMOT00000016904.1">
    <property type="protein sequence ID" value="ENSMMOP00000016628.1"/>
    <property type="gene ID" value="ENSMMOG00000012667.1"/>
</dbReference>
<dbReference type="Gene3D" id="1.20.1070.10">
    <property type="entry name" value="Rhodopsin 7-helix transmembrane proteins"/>
    <property type="match status" value="1"/>
</dbReference>
<keyword evidence="3 11" id="KW-0812">Transmembrane</keyword>
<dbReference type="GO" id="GO:0045202">
    <property type="term" value="C:synapse"/>
    <property type="evidence" value="ECO:0007669"/>
    <property type="project" value="TreeGrafter"/>
</dbReference>
<feature type="transmembrane region" description="Helical" evidence="11">
    <location>
        <begin position="222"/>
        <end position="240"/>
    </location>
</feature>
<dbReference type="OMA" id="NCIAYFG"/>
<evidence type="ECO:0000313" key="15">
    <source>
        <dbReference type="Proteomes" id="UP000261620"/>
    </source>
</evidence>
<dbReference type="PANTHER" id="PTHR24246:SF54">
    <property type="entry name" value="ADENOSINE RECEPTOR A1-RELATED"/>
    <property type="match status" value="1"/>
</dbReference>
<dbReference type="InterPro" id="IPR001634">
    <property type="entry name" value="Adenosn_rcpt"/>
</dbReference>
<feature type="transmembrane region" description="Helical" evidence="11">
    <location>
        <begin position="43"/>
        <end position="65"/>
    </location>
</feature>
<keyword evidence="9 11" id="KW-0325">Glycoprotein</keyword>
<reference evidence="14" key="1">
    <citation type="submission" date="2025-08" db="UniProtKB">
        <authorList>
            <consortium name="Ensembl"/>
        </authorList>
    </citation>
    <scope>IDENTIFICATION</scope>
</reference>
<keyword evidence="6 11" id="KW-0472">Membrane</keyword>
<dbReference type="GO" id="GO:0030425">
    <property type="term" value="C:dendrite"/>
    <property type="evidence" value="ECO:0007669"/>
    <property type="project" value="TreeGrafter"/>
</dbReference>
<keyword evidence="8 11" id="KW-0675">Receptor</keyword>
<sequence length="324" mass="35805">MFAGTLIYTLLEGLIAVSCCLGNIMVILALWTSKSIKQPTFSLIVSLAVADFMVGCVAIPLAVLVDGRVRTSFHGCLFISCVVILLTLVSVLSLTAIAMDRFLRVYIPIRYKRTVAQRHSLFAVAACWLVAMPLSFAPILGWYNHDNLSNSVNSTLVCQFTTVIPMSYLVYFNFFLCTLIPLLVMTVLYGCIFCTIRGNLREKPGNSVQNQSQKYLRKEKQLAGSLSLVLALFALSLLPLHIMNCVAYFGGPKAVAEPAFYVGILLAHANSAVNPVVYAFKIEKIKHAYLRFWRQYFACGEESPGLQTSQTTDINQNSNINSVS</sequence>
<dbReference type="InterPro" id="IPR017452">
    <property type="entry name" value="GPCR_Rhodpsn_7TM"/>
</dbReference>
<name>A0A3Q3WNH0_MOLML</name>
<dbReference type="PRINTS" id="PR00424">
    <property type="entry name" value="ADENOSINER"/>
</dbReference>
<comment type="similarity">
    <text evidence="11">Belongs to the G-protein coupled receptor 1 family.</text>
</comment>
<evidence type="ECO:0000256" key="12">
    <source>
        <dbReference type="SAM" id="MobiDB-lite"/>
    </source>
</evidence>
<evidence type="ECO:0000256" key="7">
    <source>
        <dbReference type="ARBA" id="ARBA00023157"/>
    </source>
</evidence>
<feature type="transmembrane region" description="Helical" evidence="11">
    <location>
        <begin position="120"/>
        <end position="143"/>
    </location>
</feature>
<feature type="domain" description="G-protein coupled receptors family 1 profile" evidence="13">
    <location>
        <begin position="22"/>
        <end position="278"/>
    </location>
</feature>
<evidence type="ECO:0000256" key="1">
    <source>
        <dbReference type="ARBA" id="ARBA00004651"/>
    </source>
</evidence>
<evidence type="ECO:0000259" key="13">
    <source>
        <dbReference type="PROSITE" id="PS50262"/>
    </source>
</evidence>
<feature type="region of interest" description="Disordered" evidence="12">
    <location>
        <begin position="305"/>
        <end position="324"/>
    </location>
</feature>
<evidence type="ECO:0000256" key="5">
    <source>
        <dbReference type="ARBA" id="ARBA00023040"/>
    </source>
</evidence>
<evidence type="ECO:0000313" key="14">
    <source>
        <dbReference type="Ensembl" id="ENSMMOP00000016628.1"/>
    </source>
</evidence>
<keyword evidence="4 11" id="KW-1133">Transmembrane helix</keyword>
<keyword evidence="15" id="KW-1185">Reference proteome</keyword>
<organism evidence="14 15">
    <name type="scientific">Mola mola</name>
    <name type="common">Ocean sunfish</name>
    <name type="synonym">Tetraodon mola</name>
    <dbReference type="NCBI Taxonomy" id="94237"/>
    <lineage>
        <taxon>Eukaryota</taxon>
        <taxon>Metazoa</taxon>
        <taxon>Chordata</taxon>
        <taxon>Craniata</taxon>
        <taxon>Vertebrata</taxon>
        <taxon>Euteleostomi</taxon>
        <taxon>Actinopterygii</taxon>
        <taxon>Neopterygii</taxon>
        <taxon>Teleostei</taxon>
        <taxon>Neoteleostei</taxon>
        <taxon>Acanthomorphata</taxon>
        <taxon>Eupercaria</taxon>
        <taxon>Tetraodontiformes</taxon>
        <taxon>Molidae</taxon>
        <taxon>Mola</taxon>
    </lineage>
</organism>
<accession>A0A3Q3WNH0</accession>
<keyword evidence="10 11" id="KW-0807">Transducer</keyword>
<comment type="subcellular location">
    <subcellularLocation>
        <location evidence="1 11">Cell membrane</location>
        <topology evidence="1 11">Multi-pass membrane protein</topology>
    </subcellularLocation>
</comment>
<evidence type="ECO:0000256" key="11">
    <source>
        <dbReference type="RuleBase" id="RU201114"/>
    </source>
</evidence>
<feature type="transmembrane region" description="Helical" evidence="11">
    <location>
        <begin position="170"/>
        <end position="196"/>
    </location>
</feature>
<dbReference type="SMART" id="SM01381">
    <property type="entry name" value="7TM_GPCR_Srsx"/>
    <property type="match status" value="1"/>
</dbReference>
<proteinExistence type="inferred from homology"/>
<dbReference type="PANTHER" id="PTHR24246">
    <property type="entry name" value="OLFACTORY RECEPTOR AND ADENOSINE RECEPTOR"/>
    <property type="match status" value="1"/>
</dbReference>
<keyword evidence="5 11" id="KW-0297">G-protein coupled receptor</keyword>
<evidence type="ECO:0000256" key="2">
    <source>
        <dbReference type="ARBA" id="ARBA00022475"/>
    </source>
</evidence>
<dbReference type="GO" id="GO:0001609">
    <property type="term" value="F:G protein-coupled adenosine receptor activity"/>
    <property type="evidence" value="ECO:0007669"/>
    <property type="project" value="UniProtKB-UniRule"/>
</dbReference>
<feature type="transmembrane region" description="Helical" evidence="11">
    <location>
        <begin position="6"/>
        <end position="31"/>
    </location>
</feature>
<evidence type="ECO:0000256" key="9">
    <source>
        <dbReference type="ARBA" id="ARBA00023180"/>
    </source>
</evidence>
<feature type="transmembrane region" description="Helical" evidence="11">
    <location>
        <begin position="77"/>
        <end position="99"/>
    </location>
</feature>